<dbReference type="Proteomes" id="UP001268683">
    <property type="component" value="Chromosome"/>
</dbReference>
<dbReference type="SUPFAM" id="SSF64288">
    <property type="entry name" value="Chorismate lyase-like"/>
    <property type="match status" value="1"/>
</dbReference>
<keyword evidence="3" id="KW-0804">Transcription</keyword>
<keyword evidence="2" id="KW-0238">DNA-binding</keyword>
<sequence>MTQPVARYLRVKNHIIDLIAKGDLTVGDQVPSENQLVKDMGISRMTVNRAFKELEAESQIVRRAGLGSFVAEKRVHGEALKVVGIRNEIESRGEIWSTKIIECGFAKLAVAMAGEMELNAGSRVFRLRAVHFGNGIPIELEDRLINPKVVPEVDGADFTKTSSAEFLLDIAPLLKAEHQIRALEAGKEEAIYLDVDRGDACLQIKRRTWTGKQVASVARLTYPGSRYELTARFDNA</sequence>
<dbReference type="SMART" id="SM00345">
    <property type="entry name" value="HTH_GNTR"/>
    <property type="match status" value="1"/>
</dbReference>
<evidence type="ECO:0000313" key="6">
    <source>
        <dbReference type="Proteomes" id="UP001268683"/>
    </source>
</evidence>
<dbReference type="GO" id="GO:0003677">
    <property type="term" value="F:DNA binding"/>
    <property type="evidence" value="ECO:0007669"/>
    <property type="project" value="UniProtKB-KW"/>
</dbReference>
<dbReference type="PANTHER" id="PTHR44846">
    <property type="entry name" value="MANNOSYL-D-GLYCERATE TRANSPORT/METABOLISM SYSTEM REPRESSOR MNGR-RELATED"/>
    <property type="match status" value="1"/>
</dbReference>
<dbReference type="RefSeq" id="WP_310797612.1">
    <property type="nucleotide sequence ID" value="NZ_CP123872.1"/>
</dbReference>
<dbReference type="PANTHER" id="PTHR44846:SF16">
    <property type="entry name" value="TRANSCRIPTIONAL REGULATOR PHNF-RELATED"/>
    <property type="match status" value="1"/>
</dbReference>
<dbReference type="Gene3D" id="3.40.1410.10">
    <property type="entry name" value="Chorismate lyase-like"/>
    <property type="match status" value="1"/>
</dbReference>
<keyword evidence="1" id="KW-0805">Transcription regulation</keyword>
<dbReference type="Gene3D" id="1.10.10.10">
    <property type="entry name" value="Winged helix-like DNA-binding domain superfamily/Winged helix DNA-binding domain"/>
    <property type="match status" value="1"/>
</dbReference>
<reference evidence="5" key="1">
    <citation type="submission" date="2023-04" db="EMBL/GenBank/DDBJ databases">
        <title>Complete genome sequence of Temperatibacter marinus.</title>
        <authorList>
            <person name="Rong J.-C."/>
            <person name="Yi M.-L."/>
            <person name="Zhao Q."/>
        </authorList>
    </citation>
    <scope>NUCLEOTIDE SEQUENCE</scope>
    <source>
        <strain evidence="5">NBRC 110045</strain>
    </source>
</reference>
<dbReference type="KEGG" id="tmk:QGN29_09475"/>
<protein>
    <submittedName>
        <fullName evidence="5">UTRA domain-containing protein</fullName>
    </submittedName>
</protein>
<dbReference type="SUPFAM" id="SSF46785">
    <property type="entry name" value="Winged helix' DNA-binding domain"/>
    <property type="match status" value="1"/>
</dbReference>
<dbReference type="EMBL" id="CP123872">
    <property type="protein sequence ID" value="WND01782.1"/>
    <property type="molecule type" value="Genomic_DNA"/>
</dbReference>
<dbReference type="PRINTS" id="PR00035">
    <property type="entry name" value="HTHGNTR"/>
</dbReference>
<dbReference type="Pfam" id="PF00392">
    <property type="entry name" value="GntR"/>
    <property type="match status" value="1"/>
</dbReference>
<feature type="domain" description="HTH gntR-type" evidence="4">
    <location>
        <begin position="5"/>
        <end position="73"/>
    </location>
</feature>
<proteinExistence type="predicted"/>
<dbReference type="InterPro" id="IPR036388">
    <property type="entry name" value="WH-like_DNA-bd_sf"/>
</dbReference>
<gene>
    <name evidence="5" type="ORF">QGN29_09475</name>
</gene>
<dbReference type="AlphaFoldDB" id="A0AA52EFW4"/>
<evidence type="ECO:0000256" key="3">
    <source>
        <dbReference type="ARBA" id="ARBA00023163"/>
    </source>
</evidence>
<dbReference type="GO" id="GO:0003700">
    <property type="term" value="F:DNA-binding transcription factor activity"/>
    <property type="evidence" value="ECO:0007669"/>
    <property type="project" value="InterPro"/>
</dbReference>
<keyword evidence="6" id="KW-1185">Reference proteome</keyword>
<dbReference type="InterPro" id="IPR011663">
    <property type="entry name" value="UTRA"/>
</dbReference>
<dbReference type="InterPro" id="IPR000524">
    <property type="entry name" value="Tscrpt_reg_HTH_GntR"/>
</dbReference>
<dbReference type="Pfam" id="PF07702">
    <property type="entry name" value="UTRA"/>
    <property type="match status" value="1"/>
</dbReference>
<evidence type="ECO:0000259" key="4">
    <source>
        <dbReference type="PROSITE" id="PS50949"/>
    </source>
</evidence>
<dbReference type="SMART" id="SM00866">
    <property type="entry name" value="UTRA"/>
    <property type="match status" value="1"/>
</dbReference>
<dbReference type="PROSITE" id="PS50949">
    <property type="entry name" value="HTH_GNTR"/>
    <property type="match status" value="1"/>
</dbReference>
<evidence type="ECO:0000256" key="2">
    <source>
        <dbReference type="ARBA" id="ARBA00023125"/>
    </source>
</evidence>
<dbReference type="InterPro" id="IPR050679">
    <property type="entry name" value="Bact_HTH_transcr_reg"/>
</dbReference>
<accession>A0AA52EFW4</accession>
<evidence type="ECO:0000313" key="5">
    <source>
        <dbReference type="EMBL" id="WND01782.1"/>
    </source>
</evidence>
<dbReference type="InterPro" id="IPR028978">
    <property type="entry name" value="Chorismate_lyase_/UTRA_dom_sf"/>
</dbReference>
<evidence type="ECO:0000256" key="1">
    <source>
        <dbReference type="ARBA" id="ARBA00023015"/>
    </source>
</evidence>
<name>A0AA52EFW4_9PROT</name>
<dbReference type="CDD" id="cd07377">
    <property type="entry name" value="WHTH_GntR"/>
    <property type="match status" value="1"/>
</dbReference>
<dbReference type="InterPro" id="IPR036390">
    <property type="entry name" value="WH_DNA-bd_sf"/>
</dbReference>
<organism evidence="5 6">
    <name type="scientific">Temperatibacter marinus</name>
    <dbReference type="NCBI Taxonomy" id="1456591"/>
    <lineage>
        <taxon>Bacteria</taxon>
        <taxon>Pseudomonadati</taxon>
        <taxon>Pseudomonadota</taxon>
        <taxon>Alphaproteobacteria</taxon>
        <taxon>Kordiimonadales</taxon>
        <taxon>Temperatibacteraceae</taxon>
        <taxon>Temperatibacter</taxon>
    </lineage>
</organism>